<feature type="transmembrane region" description="Helical" evidence="9">
    <location>
        <begin position="86"/>
        <end position="104"/>
    </location>
</feature>
<dbReference type="Pfam" id="PF00001">
    <property type="entry name" value="7tm_1"/>
    <property type="match status" value="1"/>
</dbReference>
<dbReference type="CDD" id="cd00637">
    <property type="entry name" value="7tm_classA_rhodopsin-like"/>
    <property type="match status" value="1"/>
</dbReference>
<dbReference type="AlphaFoldDB" id="A0A183INS6"/>
<evidence type="ECO:0000256" key="2">
    <source>
        <dbReference type="ARBA" id="ARBA00022475"/>
    </source>
</evidence>
<evidence type="ECO:0000313" key="13">
    <source>
        <dbReference type="WBParaSite" id="SBAD_0000548901-mRNA-1"/>
    </source>
</evidence>
<evidence type="ECO:0000256" key="8">
    <source>
        <dbReference type="ARBA" id="ARBA00023224"/>
    </source>
</evidence>
<feature type="transmembrane region" description="Helical" evidence="9">
    <location>
        <begin position="41"/>
        <end position="66"/>
    </location>
</feature>
<protein>
    <submittedName>
        <fullName evidence="13">G_PROTEIN_RECEP_F1_2 domain-containing protein</fullName>
    </submittedName>
</protein>
<name>A0A183INS6_9BILA</name>
<dbReference type="EMBL" id="UZAM01008878">
    <property type="protein sequence ID" value="VDP06787.1"/>
    <property type="molecule type" value="Genomic_DNA"/>
</dbReference>
<keyword evidence="3 9" id="KW-0812">Transmembrane</keyword>
<dbReference type="PANTHER" id="PTHR22752">
    <property type="entry name" value="G PROTEIN-COUPLED RECEPTOR"/>
    <property type="match status" value="1"/>
</dbReference>
<reference evidence="11 12" key="2">
    <citation type="submission" date="2018-11" db="EMBL/GenBank/DDBJ databases">
        <authorList>
            <consortium name="Pathogen Informatics"/>
        </authorList>
    </citation>
    <scope>NUCLEOTIDE SEQUENCE [LARGE SCALE GENOMIC DNA]</scope>
</reference>
<feature type="transmembrane region" description="Helical" evidence="9">
    <location>
        <begin position="160"/>
        <end position="183"/>
    </location>
</feature>
<evidence type="ECO:0000256" key="6">
    <source>
        <dbReference type="ARBA" id="ARBA00023136"/>
    </source>
</evidence>
<keyword evidence="6 9" id="KW-0472">Membrane</keyword>
<feature type="transmembrane region" description="Helical" evidence="9">
    <location>
        <begin position="257"/>
        <end position="278"/>
    </location>
</feature>
<dbReference type="GO" id="GO:0005886">
    <property type="term" value="C:plasma membrane"/>
    <property type="evidence" value="ECO:0007669"/>
    <property type="project" value="UniProtKB-SubCell"/>
</dbReference>
<evidence type="ECO:0000256" key="3">
    <source>
        <dbReference type="ARBA" id="ARBA00022692"/>
    </source>
</evidence>
<dbReference type="Proteomes" id="UP000270296">
    <property type="component" value="Unassembled WGS sequence"/>
</dbReference>
<evidence type="ECO:0000313" key="12">
    <source>
        <dbReference type="Proteomes" id="UP000270296"/>
    </source>
</evidence>
<evidence type="ECO:0000256" key="1">
    <source>
        <dbReference type="ARBA" id="ARBA00004651"/>
    </source>
</evidence>
<feature type="transmembrane region" description="Helical" evidence="9">
    <location>
        <begin position="12"/>
        <end position="34"/>
    </location>
</feature>
<evidence type="ECO:0000259" key="10">
    <source>
        <dbReference type="PROSITE" id="PS50262"/>
    </source>
</evidence>
<proteinExistence type="predicted"/>
<dbReference type="Gene3D" id="1.20.1070.10">
    <property type="entry name" value="Rhodopsin 7-helix transmembrane proteins"/>
    <property type="match status" value="1"/>
</dbReference>
<feature type="transmembrane region" description="Helical" evidence="9">
    <location>
        <begin position="218"/>
        <end position="237"/>
    </location>
</feature>
<comment type="subcellular location">
    <subcellularLocation>
        <location evidence="1">Cell membrane</location>
        <topology evidence="1">Multi-pass membrane protein</topology>
    </subcellularLocation>
</comment>
<keyword evidence="4 9" id="KW-1133">Transmembrane helix</keyword>
<organism evidence="13">
    <name type="scientific">Soboliphyme baturini</name>
    <dbReference type="NCBI Taxonomy" id="241478"/>
    <lineage>
        <taxon>Eukaryota</taxon>
        <taxon>Metazoa</taxon>
        <taxon>Ecdysozoa</taxon>
        <taxon>Nematoda</taxon>
        <taxon>Enoplea</taxon>
        <taxon>Dorylaimia</taxon>
        <taxon>Dioctophymatida</taxon>
        <taxon>Dioctophymatoidea</taxon>
        <taxon>Soboliphymatidae</taxon>
        <taxon>Soboliphyme</taxon>
    </lineage>
</organism>
<keyword evidence="8" id="KW-0807">Transducer</keyword>
<dbReference type="GO" id="GO:0004930">
    <property type="term" value="F:G protein-coupled receptor activity"/>
    <property type="evidence" value="ECO:0007669"/>
    <property type="project" value="UniProtKB-KW"/>
</dbReference>
<dbReference type="WBParaSite" id="SBAD_0000548901-mRNA-1">
    <property type="protein sequence ID" value="SBAD_0000548901-mRNA-1"/>
    <property type="gene ID" value="SBAD_0000548901"/>
</dbReference>
<evidence type="ECO:0000313" key="11">
    <source>
        <dbReference type="EMBL" id="VDP06787.1"/>
    </source>
</evidence>
<evidence type="ECO:0000256" key="9">
    <source>
        <dbReference type="SAM" id="Phobius"/>
    </source>
</evidence>
<reference evidence="13" key="1">
    <citation type="submission" date="2016-06" db="UniProtKB">
        <authorList>
            <consortium name="WormBaseParasite"/>
        </authorList>
    </citation>
    <scope>IDENTIFICATION</scope>
</reference>
<dbReference type="InterPro" id="IPR000276">
    <property type="entry name" value="GPCR_Rhodpsn"/>
</dbReference>
<evidence type="ECO:0000256" key="5">
    <source>
        <dbReference type="ARBA" id="ARBA00023040"/>
    </source>
</evidence>
<keyword evidence="2" id="KW-1003">Cell membrane</keyword>
<dbReference type="InterPro" id="IPR017452">
    <property type="entry name" value="GPCR_Rhodpsn_7TM"/>
</dbReference>
<dbReference type="PRINTS" id="PR00237">
    <property type="entry name" value="GPCRRHODOPSN"/>
</dbReference>
<dbReference type="PROSITE" id="PS50262">
    <property type="entry name" value="G_PROTEIN_RECEP_F1_2"/>
    <property type="match status" value="1"/>
</dbReference>
<feature type="domain" description="G-protein coupled receptors family 1 profile" evidence="10">
    <location>
        <begin position="24"/>
        <end position="278"/>
    </location>
</feature>
<feature type="transmembrane region" description="Helical" evidence="9">
    <location>
        <begin position="125"/>
        <end position="145"/>
    </location>
</feature>
<sequence>MTSFSWNDLTTVFIVILMTLSAVTNFLLVIDILVSSRLRNIVFNVCVGNLALINVMQSVTIAIFSVSHLVGHQWLLNPIVCSWNCWLSSVLDAETIFAVTLMTVDRAIVALSPRLYDSHMSFCRLAVMLAAIWTIGITFFAPVIFNDFRSRFHPVSLSCVMYGILCTCFPLVITFFAMAIILLRIHQFRRRLRKIKRNKIKASTHQLKDFYEQARRGIYSLLVFCAFFVLHGPYLTFELLSHIMSDVEIGTTYLEDITVTWIKTIFLLIFPFLSFFLYSDIRAEFKNLLCIDNEG</sequence>
<accession>A0A183INS6</accession>
<gene>
    <name evidence="11" type="ORF">SBAD_LOCUS5273</name>
</gene>
<keyword evidence="12" id="KW-1185">Reference proteome</keyword>
<keyword evidence="7" id="KW-0675">Receptor</keyword>
<evidence type="ECO:0000256" key="7">
    <source>
        <dbReference type="ARBA" id="ARBA00023170"/>
    </source>
</evidence>
<evidence type="ECO:0000256" key="4">
    <source>
        <dbReference type="ARBA" id="ARBA00022989"/>
    </source>
</evidence>
<dbReference type="SUPFAM" id="SSF81321">
    <property type="entry name" value="Family A G protein-coupled receptor-like"/>
    <property type="match status" value="1"/>
</dbReference>
<dbReference type="OrthoDB" id="6376512at2759"/>
<keyword evidence="5" id="KW-0297">G-protein coupled receptor</keyword>